<name>A0A420ZB88_UNCK3</name>
<dbReference type="AlphaFoldDB" id="A0A420ZB88"/>
<gene>
    <name evidence="2" type="ORF">DRH29_05215</name>
</gene>
<keyword evidence="1" id="KW-0472">Membrane</keyword>
<comment type="caution">
    <text evidence="2">The sequence shown here is derived from an EMBL/GenBank/DDBJ whole genome shotgun (WGS) entry which is preliminary data.</text>
</comment>
<sequence>MLYRWEKYELVVLSAQAQPSSHYIVVPGNRYIYARMLCEVAQTRKDGRVMAVMPSERSAKRLDKWLKHEDIHLRKLANVRTLPPDASLRGHIQYIYGNIEDEVDKLVLGGYPSCGYLLYAGSYTSFVGMYRALEPLLAAGATIVLPDMRTDRARGAIVRAAGVLGLPLIFLGQVALMNRARRWR</sequence>
<accession>A0A420ZB88</accession>
<proteinExistence type="predicted"/>
<keyword evidence="1" id="KW-1133">Transmembrane helix</keyword>
<keyword evidence="1" id="KW-0812">Transmembrane</keyword>
<dbReference type="Proteomes" id="UP000281261">
    <property type="component" value="Unassembled WGS sequence"/>
</dbReference>
<protein>
    <submittedName>
        <fullName evidence="2">Uncharacterized protein</fullName>
    </submittedName>
</protein>
<organism evidence="2 3">
    <name type="scientific">candidate division Kazan bacterium</name>
    <dbReference type="NCBI Taxonomy" id="2202143"/>
    <lineage>
        <taxon>Bacteria</taxon>
        <taxon>Bacteria division Kazan-3B-28</taxon>
    </lineage>
</organism>
<feature type="transmembrane region" description="Helical" evidence="1">
    <location>
        <begin position="156"/>
        <end position="176"/>
    </location>
</feature>
<evidence type="ECO:0000256" key="1">
    <source>
        <dbReference type="SAM" id="Phobius"/>
    </source>
</evidence>
<dbReference type="EMBL" id="QMNG01000084">
    <property type="protein sequence ID" value="RLC36111.1"/>
    <property type="molecule type" value="Genomic_DNA"/>
</dbReference>
<evidence type="ECO:0000313" key="2">
    <source>
        <dbReference type="EMBL" id="RLC36111.1"/>
    </source>
</evidence>
<evidence type="ECO:0000313" key="3">
    <source>
        <dbReference type="Proteomes" id="UP000281261"/>
    </source>
</evidence>
<reference evidence="2 3" key="1">
    <citation type="submission" date="2018-06" db="EMBL/GenBank/DDBJ databases">
        <title>Extensive metabolic versatility and redundancy in microbially diverse, dynamic hydrothermal sediments.</title>
        <authorList>
            <person name="Dombrowski N."/>
            <person name="Teske A."/>
            <person name="Baker B.J."/>
        </authorList>
    </citation>
    <scope>NUCLEOTIDE SEQUENCE [LARGE SCALE GENOMIC DNA]</scope>
    <source>
        <strain evidence="2">B79_G16</strain>
    </source>
</reference>